<organism evidence="12 13">
    <name type="scientific">Thiohalorhabdus methylotrophus</name>
    <dbReference type="NCBI Taxonomy" id="3242694"/>
    <lineage>
        <taxon>Bacteria</taxon>
        <taxon>Pseudomonadati</taxon>
        <taxon>Pseudomonadota</taxon>
        <taxon>Gammaproteobacteria</taxon>
        <taxon>Thiohalorhabdales</taxon>
        <taxon>Thiohalorhabdaceae</taxon>
        <taxon>Thiohalorhabdus</taxon>
    </lineage>
</organism>
<dbReference type="EC" id="2.4.1.25" evidence="3 10"/>
<dbReference type="InterPro" id="IPR003385">
    <property type="entry name" value="Glyco_hydro_77"/>
</dbReference>
<dbReference type="PANTHER" id="PTHR32438:SF5">
    <property type="entry name" value="4-ALPHA-GLUCANOTRANSFERASE DPE1, CHLOROPLASTIC_AMYLOPLASTIC"/>
    <property type="match status" value="1"/>
</dbReference>
<dbReference type="Proteomes" id="UP001575181">
    <property type="component" value="Unassembled WGS sequence"/>
</dbReference>
<accession>A0ABV4TYH3</accession>
<evidence type="ECO:0000256" key="3">
    <source>
        <dbReference type="ARBA" id="ARBA00012560"/>
    </source>
</evidence>
<comment type="caution">
    <text evidence="12">The sequence shown here is derived from an EMBL/GenBank/DDBJ whole genome shotgun (WGS) entry which is preliminary data.</text>
</comment>
<sequence length="493" mass="55950">MSVQRGPVARRRAGILLHPTSLPGPRENGDLGPDAHRFVDFLAEGGLSVWQTLPLGPTHDDGSPYQCLSAHAGNPRLVALEPLAEAGWLDGVPEPPGDREDAEAHTWKCLRSAHAGFLERADGAAWEAFDAFCREKAHWLEAYALFMALRGEGERPWWEWSAPLRDRRSDALEEAAGSRSGEMALHRFVQWQFFEQWRALKDYANERGILLFGDLPIFVAHDSAEVWAHRELFDLDQAGSTATVAGVPPDYFSETGQYWGNPHYRWDRIAADGYAWWIERMRTQLELFDWVRIDHFRGFVAFWEVPEGQPATEGRWVQGPGADFFRALEEALGDLPLVAEDLGVITPEVTGLRERFGLPGMKILQFAFGGGPDNPYLPHHHQRDFVVYTGTHDNNTTLGWWQEEVSGEVQEEVREYLGYPGEPVPWPLVRAALASVGRTAVVPMQDLLGLDGRHRMNQPATMEGNWQWRFRWEWVPEGLASRLARLNRLYDRT</sequence>
<dbReference type="PANTHER" id="PTHR32438">
    <property type="entry name" value="4-ALPHA-GLUCANOTRANSFERASE DPE1, CHLOROPLASTIC/AMYLOPLASTIC"/>
    <property type="match status" value="1"/>
</dbReference>
<comment type="catalytic activity">
    <reaction evidence="1 10">
        <text>Transfers a segment of a (1-&gt;4)-alpha-D-glucan to a new position in an acceptor, which may be glucose or a (1-&gt;4)-alpha-D-glucan.</text>
        <dbReference type="EC" id="2.4.1.25"/>
    </reaction>
</comment>
<keyword evidence="7 10" id="KW-0119">Carbohydrate metabolism</keyword>
<evidence type="ECO:0000256" key="7">
    <source>
        <dbReference type="ARBA" id="ARBA00023277"/>
    </source>
</evidence>
<reference evidence="12 13" key="1">
    <citation type="submission" date="2024-08" db="EMBL/GenBank/DDBJ databases">
        <title>Whole-genome sequencing of halo(alkali)philic microorganisms from hypersaline lakes.</title>
        <authorList>
            <person name="Sorokin D.Y."/>
            <person name="Merkel A.Y."/>
            <person name="Messina E."/>
            <person name="Yakimov M."/>
        </authorList>
    </citation>
    <scope>NUCLEOTIDE SEQUENCE [LARGE SCALE GENOMIC DNA]</scope>
    <source>
        <strain evidence="12 13">Cl-TMA</strain>
    </source>
</reference>
<evidence type="ECO:0000256" key="10">
    <source>
        <dbReference type="RuleBase" id="RU361207"/>
    </source>
</evidence>
<keyword evidence="13" id="KW-1185">Reference proteome</keyword>
<evidence type="ECO:0000256" key="5">
    <source>
        <dbReference type="ARBA" id="ARBA00022676"/>
    </source>
</evidence>
<dbReference type="NCBIfam" id="TIGR00217">
    <property type="entry name" value="malQ"/>
    <property type="match status" value="1"/>
</dbReference>
<dbReference type="InterPro" id="IPR017853">
    <property type="entry name" value="GH"/>
</dbReference>
<keyword evidence="5 10" id="KW-0328">Glycosyltransferase</keyword>
<proteinExistence type="inferred from homology"/>
<dbReference type="NCBIfam" id="NF011080">
    <property type="entry name" value="PRK14508.1-3"/>
    <property type="match status" value="1"/>
</dbReference>
<evidence type="ECO:0000256" key="1">
    <source>
        <dbReference type="ARBA" id="ARBA00000439"/>
    </source>
</evidence>
<evidence type="ECO:0000256" key="6">
    <source>
        <dbReference type="ARBA" id="ARBA00022679"/>
    </source>
</evidence>
<evidence type="ECO:0000313" key="13">
    <source>
        <dbReference type="Proteomes" id="UP001575181"/>
    </source>
</evidence>
<dbReference type="EMBL" id="JBGUAW010000010">
    <property type="protein sequence ID" value="MFA9462007.1"/>
    <property type="molecule type" value="Genomic_DNA"/>
</dbReference>
<name>A0ABV4TYH3_9GAMM</name>
<comment type="similarity">
    <text evidence="2 10">Belongs to the disproportionating enzyme family.</text>
</comment>
<evidence type="ECO:0000256" key="9">
    <source>
        <dbReference type="ARBA" id="ARBA00031501"/>
    </source>
</evidence>
<evidence type="ECO:0000256" key="4">
    <source>
        <dbReference type="ARBA" id="ARBA00020295"/>
    </source>
</evidence>
<evidence type="ECO:0000256" key="8">
    <source>
        <dbReference type="ARBA" id="ARBA00031423"/>
    </source>
</evidence>
<evidence type="ECO:0000256" key="11">
    <source>
        <dbReference type="SAM" id="MobiDB-lite"/>
    </source>
</evidence>
<dbReference type="RefSeq" id="WP_373656796.1">
    <property type="nucleotide sequence ID" value="NZ_JBGUAW010000010.1"/>
</dbReference>
<gene>
    <name evidence="12" type="primary">malQ</name>
    <name evidence="12" type="ORF">ACERLL_14375</name>
</gene>
<dbReference type="Pfam" id="PF02446">
    <property type="entry name" value="Glyco_hydro_77"/>
    <property type="match status" value="1"/>
</dbReference>
<dbReference type="GO" id="GO:0004134">
    <property type="term" value="F:4-alpha-glucanotransferase activity"/>
    <property type="evidence" value="ECO:0007669"/>
    <property type="project" value="UniProtKB-EC"/>
</dbReference>
<dbReference type="SUPFAM" id="SSF51445">
    <property type="entry name" value="(Trans)glycosidases"/>
    <property type="match status" value="1"/>
</dbReference>
<protein>
    <recommendedName>
        <fullName evidence="4 10">4-alpha-glucanotransferase</fullName>
        <ecNumber evidence="3 10">2.4.1.25</ecNumber>
    </recommendedName>
    <alternativeName>
        <fullName evidence="8 10">Amylomaltase</fullName>
    </alternativeName>
    <alternativeName>
        <fullName evidence="9 10">Disproportionating enzyme</fullName>
    </alternativeName>
</protein>
<feature type="region of interest" description="Disordered" evidence="11">
    <location>
        <begin position="1"/>
        <end position="29"/>
    </location>
</feature>
<dbReference type="Gene3D" id="3.20.20.80">
    <property type="entry name" value="Glycosidases"/>
    <property type="match status" value="1"/>
</dbReference>
<keyword evidence="6 10" id="KW-0808">Transferase</keyword>
<evidence type="ECO:0000256" key="2">
    <source>
        <dbReference type="ARBA" id="ARBA00005684"/>
    </source>
</evidence>
<evidence type="ECO:0000313" key="12">
    <source>
        <dbReference type="EMBL" id="MFA9462007.1"/>
    </source>
</evidence>